<protein>
    <submittedName>
        <fullName evidence="1">Uncharacterized protein</fullName>
    </submittedName>
</protein>
<sequence>MFLSAISRTRCSSPAPAARQWICWSDVTKIIVPFCGPSASKGNAKPHGLSPVIYGFVRCPTSQQNTECPACPVILDIDTALVTPDSSFVRYEGFGPFSHRKLFRVIVQSLLISKLDYLNSLLAGLPLRAIRPLQLVQNAAARLVFNLLKFTNITPLLRSLHWLPVAARIRFKTLMLAYKAKNGPAPPYMRSMVKADPYLKYFKPQVQLGLKHHTSSLMEDKHGDYSLSCSQMV</sequence>
<reference evidence="1" key="1">
    <citation type="submission" date="2023-03" db="EMBL/GenBank/DDBJ databases">
        <title>Electrophorus voltai genome.</title>
        <authorList>
            <person name="Bian C."/>
        </authorList>
    </citation>
    <scope>NUCLEOTIDE SEQUENCE</scope>
    <source>
        <strain evidence="1">CB-2022</strain>
        <tissue evidence="1">Muscle</tissue>
    </source>
</reference>
<accession>A0AAD8ZCM9</accession>
<dbReference type="AlphaFoldDB" id="A0AAD8ZCM9"/>
<gene>
    <name evidence="1" type="ORF">P4O66_001011</name>
</gene>
<dbReference type="Proteomes" id="UP001239994">
    <property type="component" value="Unassembled WGS sequence"/>
</dbReference>
<comment type="caution">
    <text evidence="1">The sequence shown here is derived from an EMBL/GenBank/DDBJ whole genome shotgun (WGS) entry which is preliminary data.</text>
</comment>
<name>A0AAD8ZCM9_9TELE</name>
<proteinExistence type="predicted"/>
<organism evidence="1 2">
    <name type="scientific">Electrophorus voltai</name>
    <dbReference type="NCBI Taxonomy" id="2609070"/>
    <lineage>
        <taxon>Eukaryota</taxon>
        <taxon>Metazoa</taxon>
        <taxon>Chordata</taxon>
        <taxon>Craniata</taxon>
        <taxon>Vertebrata</taxon>
        <taxon>Euteleostomi</taxon>
        <taxon>Actinopterygii</taxon>
        <taxon>Neopterygii</taxon>
        <taxon>Teleostei</taxon>
        <taxon>Ostariophysi</taxon>
        <taxon>Gymnotiformes</taxon>
        <taxon>Gymnotoidei</taxon>
        <taxon>Gymnotidae</taxon>
        <taxon>Electrophorus</taxon>
    </lineage>
</organism>
<dbReference type="EMBL" id="JAROKS010000015">
    <property type="protein sequence ID" value="KAK1795521.1"/>
    <property type="molecule type" value="Genomic_DNA"/>
</dbReference>
<keyword evidence="2" id="KW-1185">Reference proteome</keyword>
<evidence type="ECO:0000313" key="2">
    <source>
        <dbReference type="Proteomes" id="UP001239994"/>
    </source>
</evidence>
<evidence type="ECO:0000313" key="1">
    <source>
        <dbReference type="EMBL" id="KAK1795521.1"/>
    </source>
</evidence>